<dbReference type="InterPro" id="IPR015500">
    <property type="entry name" value="Peptidase_S8_subtilisin-rel"/>
</dbReference>
<dbReference type="PANTHER" id="PTHR43399">
    <property type="entry name" value="SUBTILISIN-RELATED"/>
    <property type="match status" value="1"/>
</dbReference>
<dbReference type="InterPro" id="IPR036852">
    <property type="entry name" value="Peptidase_S8/S53_dom_sf"/>
</dbReference>
<evidence type="ECO:0000256" key="1">
    <source>
        <dbReference type="ARBA" id="ARBA00011073"/>
    </source>
</evidence>
<evidence type="ECO:0000313" key="7">
    <source>
        <dbReference type="EMBL" id="MBC6004715.1"/>
    </source>
</evidence>
<dbReference type="Pfam" id="PF00082">
    <property type="entry name" value="Peptidase_S8"/>
    <property type="match status" value="2"/>
</dbReference>
<evidence type="ECO:0000256" key="3">
    <source>
        <dbReference type="ARBA" id="ARBA00022801"/>
    </source>
</evidence>
<organism evidence="7 8">
    <name type="scientific">Paeniclostridium hominis</name>
    <dbReference type="NCBI Taxonomy" id="2764329"/>
    <lineage>
        <taxon>Bacteria</taxon>
        <taxon>Bacillati</taxon>
        <taxon>Bacillota</taxon>
        <taxon>Clostridia</taxon>
        <taxon>Peptostreptococcales</taxon>
        <taxon>Peptostreptococcaceae</taxon>
        <taxon>Paeniclostridium</taxon>
    </lineage>
</organism>
<dbReference type="PRINTS" id="PR00723">
    <property type="entry name" value="SUBTILISIN"/>
</dbReference>
<dbReference type="CDD" id="cd07478">
    <property type="entry name" value="Peptidases_S8_CspA-like"/>
    <property type="match status" value="1"/>
</dbReference>
<reference evidence="7 8" key="1">
    <citation type="submission" date="2020-08" db="EMBL/GenBank/DDBJ databases">
        <authorList>
            <person name="Liu C."/>
            <person name="Sun Q."/>
        </authorList>
    </citation>
    <scope>NUCLEOTIDE SEQUENCE [LARGE SCALE GENOMIC DNA]</scope>
    <source>
        <strain evidence="7 8">NSJ-45</strain>
    </source>
</reference>
<dbReference type="InterPro" id="IPR051048">
    <property type="entry name" value="Peptidase_S8/S53_subtilisin"/>
</dbReference>
<dbReference type="PROSITE" id="PS51892">
    <property type="entry name" value="SUBTILASE"/>
    <property type="match status" value="1"/>
</dbReference>
<sequence length="833" mass="94683">MIIEILKYYYKITTLKSNDELNMLKRYVELQYPDKKIIKNCIKDINKNYFEKNSINEYKNIFIKIDVNKNYNEFNALNLVKDIDLIFDKAKDSNIATTIDINYKIDETNNIDMSIFDKYVHNTYLKKSIKLNKYDSEKKVEVKIFEHKKLLEVNIFKNINDDVDLQIISPSNVKIQNISPKLKEKEYFIENTKIEIYFNKENNINIKFTSNDCIDLGKWKLLFKPVSVEKGNIDIYLKLDDNKIENTLIEGSNLSVVMFRKKLKDFKRTKKREFGDEEVNLDNFRPLFVIDYFDGFEQELARLGSVFKFYKIAENFGILYINKNRIEELGQIYGLENIFRIQRYVKMAQLTTISRDTTNGYVALEEIGANFFKNNPNINIDGRGVIIGIANSGIDYLHPDFIYPDGTSKILYLWDQTIDGNSPEGFNIGTEYTREDINKAIAENNPNLSIDEEGIGTALSGICTGLGNLNDQYKGVAEGSDLVIVKLKKIDGFYNSATLQAAKRYIYAKGYKEGKPVVQNVNLGSNNSVVRGIDLLIDSLFFEYGVCEVIAAGNEGIGNEHATGNIEFVGDTKDIFLEITQEEKELEIDIWISKPDKANIIVISPSGEESKTSLVSNFSFVKGLFNSEDTYYNIWTTYPFSYSGQQQTVIRLENAKPGVWAIRLIGDYITNGIYHAYLPIRNLLNEGTKFRDSNPEYTITYPSIYKDTISVGTYNSMGSSLWPDSSRGPLVGATGRLEKPDIIAPGVNILAPYTGSRYATVTGSGAASSFVAGAVALMMQYTLVDRNYKDKAVVQKIRTYIRAGANRSAQIGYPNVSYGYGVLDIRGMFDQLK</sequence>
<evidence type="ECO:0000256" key="5">
    <source>
        <dbReference type="PROSITE-ProRule" id="PRU01240"/>
    </source>
</evidence>
<keyword evidence="2" id="KW-0645">Protease</keyword>
<keyword evidence="8" id="KW-1185">Reference proteome</keyword>
<protein>
    <submittedName>
        <fullName evidence="7">S8 family serine peptidase</fullName>
    </submittedName>
</protein>
<keyword evidence="3" id="KW-0378">Hydrolase</keyword>
<evidence type="ECO:0000259" key="6">
    <source>
        <dbReference type="Pfam" id="PF00082"/>
    </source>
</evidence>
<dbReference type="Gene3D" id="3.40.50.200">
    <property type="entry name" value="Peptidase S8/S53 domain"/>
    <property type="match status" value="1"/>
</dbReference>
<dbReference type="PANTHER" id="PTHR43399:SF4">
    <property type="entry name" value="CELL WALL-ASSOCIATED PROTEASE"/>
    <property type="match status" value="1"/>
</dbReference>
<comment type="similarity">
    <text evidence="1 5">Belongs to the peptidase S8 family.</text>
</comment>
<evidence type="ECO:0000256" key="4">
    <source>
        <dbReference type="ARBA" id="ARBA00022825"/>
    </source>
</evidence>
<accession>A0ABR7K730</accession>
<dbReference type="InterPro" id="IPR034045">
    <property type="entry name" value="Pep_S8_CspA-like"/>
</dbReference>
<keyword evidence="4" id="KW-0720">Serine protease</keyword>
<dbReference type="SUPFAM" id="SSF52743">
    <property type="entry name" value="Subtilisin-like"/>
    <property type="match status" value="1"/>
</dbReference>
<feature type="domain" description="Peptidase S8/S53" evidence="6">
    <location>
        <begin position="692"/>
        <end position="821"/>
    </location>
</feature>
<proteinExistence type="inferred from homology"/>
<dbReference type="InterPro" id="IPR000209">
    <property type="entry name" value="Peptidase_S8/S53_dom"/>
</dbReference>
<evidence type="ECO:0000313" key="8">
    <source>
        <dbReference type="Proteomes" id="UP000611796"/>
    </source>
</evidence>
<evidence type="ECO:0000256" key="2">
    <source>
        <dbReference type="ARBA" id="ARBA00022670"/>
    </source>
</evidence>
<dbReference type="RefSeq" id="WP_187006761.1">
    <property type="nucleotide sequence ID" value="NZ_JACRWD010000007.1"/>
</dbReference>
<name>A0ABR7K730_9FIRM</name>
<feature type="domain" description="Peptidase S8/S53" evidence="6">
    <location>
        <begin position="382"/>
        <end position="561"/>
    </location>
</feature>
<comment type="caution">
    <text evidence="5">Lacks conserved residue(s) required for the propagation of feature annotation.</text>
</comment>
<dbReference type="EMBL" id="JACRWD010000007">
    <property type="protein sequence ID" value="MBC6004715.1"/>
    <property type="molecule type" value="Genomic_DNA"/>
</dbReference>
<gene>
    <name evidence="7" type="ORF">H8891_13035</name>
</gene>
<comment type="caution">
    <text evidence="7">The sequence shown here is derived from an EMBL/GenBank/DDBJ whole genome shotgun (WGS) entry which is preliminary data.</text>
</comment>
<dbReference type="Gene3D" id="2.60.120.1290">
    <property type="match status" value="2"/>
</dbReference>
<dbReference type="Proteomes" id="UP000611796">
    <property type="component" value="Unassembled WGS sequence"/>
</dbReference>